<evidence type="ECO:0000256" key="1">
    <source>
        <dbReference type="SAM" id="MobiDB-lite"/>
    </source>
</evidence>
<comment type="caution">
    <text evidence="2">The sequence shown here is derived from an EMBL/GenBank/DDBJ whole genome shotgun (WGS) entry which is preliminary data.</text>
</comment>
<keyword evidence="3" id="KW-1185">Reference proteome</keyword>
<reference evidence="3" key="1">
    <citation type="submission" date="2017-03" db="EMBL/GenBank/DDBJ databases">
        <title>Phytopthora megakarya and P. palmivora, two closely related causual agents of cacao black pod achieved similar genome size and gene model numbers by different mechanisms.</title>
        <authorList>
            <person name="Ali S."/>
            <person name="Shao J."/>
            <person name="Larry D.J."/>
            <person name="Kronmiller B."/>
            <person name="Shen D."/>
            <person name="Strem M.D."/>
            <person name="Melnick R.L."/>
            <person name="Guiltinan M.J."/>
            <person name="Tyler B.M."/>
            <person name="Meinhardt L.W."/>
            <person name="Bailey B.A."/>
        </authorList>
    </citation>
    <scope>NUCLEOTIDE SEQUENCE [LARGE SCALE GENOMIC DNA]</scope>
    <source>
        <strain evidence="3">zdho120</strain>
    </source>
</reference>
<evidence type="ECO:0000313" key="2">
    <source>
        <dbReference type="EMBL" id="OWZ23916.1"/>
    </source>
</evidence>
<dbReference type="Gene3D" id="3.80.10.10">
    <property type="entry name" value="Ribonuclease Inhibitor"/>
    <property type="match status" value="1"/>
</dbReference>
<proteinExistence type="predicted"/>
<protein>
    <recommendedName>
        <fullName evidence="4">F-box domain-containing protein</fullName>
    </recommendedName>
</protein>
<dbReference type="InterPro" id="IPR032675">
    <property type="entry name" value="LRR_dom_sf"/>
</dbReference>
<evidence type="ECO:0000313" key="3">
    <source>
        <dbReference type="Proteomes" id="UP000198211"/>
    </source>
</evidence>
<name>A0A225X1X5_9STRA</name>
<dbReference type="EMBL" id="NBNE01000037">
    <property type="protein sequence ID" value="OWZ23916.1"/>
    <property type="molecule type" value="Genomic_DNA"/>
</dbReference>
<gene>
    <name evidence="2" type="ORF">PHMEG_0001141</name>
</gene>
<evidence type="ECO:0008006" key="4">
    <source>
        <dbReference type="Google" id="ProtNLM"/>
    </source>
</evidence>
<dbReference type="OrthoDB" id="95598at2759"/>
<organism evidence="2 3">
    <name type="scientific">Phytophthora megakarya</name>
    <dbReference type="NCBI Taxonomy" id="4795"/>
    <lineage>
        <taxon>Eukaryota</taxon>
        <taxon>Sar</taxon>
        <taxon>Stramenopiles</taxon>
        <taxon>Oomycota</taxon>
        <taxon>Peronosporomycetes</taxon>
        <taxon>Peronosporales</taxon>
        <taxon>Peronosporaceae</taxon>
        <taxon>Phytophthora</taxon>
    </lineage>
</organism>
<dbReference type="Proteomes" id="UP000198211">
    <property type="component" value="Unassembled WGS sequence"/>
</dbReference>
<accession>A0A225X1X5</accession>
<sequence length="541" mass="60633">MSSSLKRSTSAVHASEPSVGPVQSKPKLCDGSSVHVAARLSMVTLPRAVMELILSFAVKNVSEAKVLPTKRRGWKRLARLDKTPLAAIADWRLVCRYWRDLLGEILVQYQQRTVKLNLSHKSTEQQTALLKDATSAGFKVIELRVALFGHTTRRVGTENTQVVDWQALLSACPNLQRLDMSKMAYLTRRDLAKVLDAASQFCLKMKAVVLPLPMRWSKRAPKLVGAYRNDIDDVALVKHLSAALERWFVRGHGGGLRQLVIPHIPALSNQFLTAVTQFCPKVEILDGWKLTYVSDGWGAVLCDEEWRVSPEVWEKFCTQCSDLREFNWAVFSKSSPYLSQFSFSEAGKYTGPQALDCVSDQGLLSLASMTHLSDISIAALSSASGAGVFPFIQQMSSIMQQRNVKIGLLRDFDKIIVPLLELVAREPADTFASKAFALMLVNVGHLRDFTQKTCKPQDWGDQLQAIQRQLESNHPTVRFQLTMEQEKPRPGTTNAVEDGDNFSISKFSIFTTNWKYQDVIEGTFYRGDIANSTPFEWIVKC</sequence>
<dbReference type="AlphaFoldDB" id="A0A225X1X5"/>
<feature type="region of interest" description="Disordered" evidence="1">
    <location>
        <begin position="1"/>
        <end position="27"/>
    </location>
</feature>
<feature type="compositionally biased region" description="Polar residues" evidence="1">
    <location>
        <begin position="1"/>
        <end position="12"/>
    </location>
</feature>